<proteinExistence type="predicted"/>
<feature type="transmembrane region" description="Helical" evidence="1">
    <location>
        <begin position="181"/>
        <end position="201"/>
    </location>
</feature>
<feature type="transmembrane region" description="Helical" evidence="1">
    <location>
        <begin position="280"/>
        <end position="299"/>
    </location>
</feature>
<evidence type="ECO:0008006" key="4">
    <source>
        <dbReference type="Google" id="ProtNLM"/>
    </source>
</evidence>
<accession>A0ABR8WN40</accession>
<feature type="transmembrane region" description="Helical" evidence="1">
    <location>
        <begin position="93"/>
        <end position="112"/>
    </location>
</feature>
<comment type="caution">
    <text evidence="2">The sequence shown here is derived from an EMBL/GenBank/DDBJ whole genome shotgun (WGS) entry which is preliminary data.</text>
</comment>
<feature type="transmembrane region" description="Helical" evidence="1">
    <location>
        <begin position="117"/>
        <end position="135"/>
    </location>
</feature>
<evidence type="ECO:0000313" key="3">
    <source>
        <dbReference type="Proteomes" id="UP000626242"/>
    </source>
</evidence>
<dbReference type="RefSeq" id="WP_251833685.1">
    <property type="nucleotide sequence ID" value="NZ_JACSPS010000002.1"/>
</dbReference>
<evidence type="ECO:0000313" key="2">
    <source>
        <dbReference type="EMBL" id="MBD8018497.1"/>
    </source>
</evidence>
<keyword evidence="1" id="KW-0812">Transmembrane</keyword>
<reference evidence="2 3" key="1">
    <citation type="submission" date="2020-08" db="EMBL/GenBank/DDBJ databases">
        <title>A Genomic Blueprint of the Chicken Gut Microbiome.</title>
        <authorList>
            <person name="Gilroy R."/>
            <person name="Ravi A."/>
            <person name="Getino M."/>
            <person name="Pursley I."/>
            <person name="Horton D.L."/>
            <person name="Alikhan N.-F."/>
            <person name="Baker D."/>
            <person name="Gharbi K."/>
            <person name="Hall N."/>
            <person name="Watson M."/>
            <person name="Adriaenssens E.M."/>
            <person name="Foster-Nyarko E."/>
            <person name="Jarju S."/>
            <person name="Secka A."/>
            <person name="Antonio M."/>
            <person name="Oren A."/>
            <person name="Chaudhuri R."/>
            <person name="La Ragione R.M."/>
            <person name="Hildebrand F."/>
            <person name="Pallen M.J."/>
        </authorList>
    </citation>
    <scope>NUCLEOTIDE SEQUENCE [LARGE SCALE GENOMIC DNA]</scope>
    <source>
        <strain evidence="2 3">Sa1CVA4</strain>
    </source>
</reference>
<evidence type="ECO:0000256" key="1">
    <source>
        <dbReference type="SAM" id="Phobius"/>
    </source>
</evidence>
<keyword evidence="1" id="KW-0472">Membrane</keyword>
<feature type="transmembrane region" description="Helical" evidence="1">
    <location>
        <begin position="221"/>
        <end position="238"/>
    </location>
</feature>
<feature type="transmembrane region" description="Helical" evidence="1">
    <location>
        <begin position="141"/>
        <end position="169"/>
    </location>
</feature>
<feature type="transmembrane region" description="Helical" evidence="1">
    <location>
        <begin position="250"/>
        <end position="268"/>
    </location>
</feature>
<name>A0ABR8WN40_9FLAO</name>
<keyword evidence="1" id="KW-1133">Transmembrane helix</keyword>
<organism evidence="2 3">
    <name type="scientific">Kaistella pullorum</name>
    <dbReference type="NCBI Taxonomy" id="2763074"/>
    <lineage>
        <taxon>Bacteria</taxon>
        <taxon>Pseudomonadati</taxon>
        <taxon>Bacteroidota</taxon>
        <taxon>Flavobacteriia</taxon>
        <taxon>Flavobacteriales</taxon>
        <taxon>Weeksellaceae</taxon>
        <taxon>Chryseobacterium group</taxon>
        <taxon>Kaistella</taxon>
    </lineage>
</organism>
<protein>
    <recommendedName>
        <fullName evidence="4">Glycosyltransferase RgtA/B/C/D-like domain-containing protein</fullName>
    </recommendedName>
</protein>
<gene>
    <name evidence="2" type="ORF">H9628_08435</name>
</gene>
<dbReference type="Proteomes" id="UP000626242">
    <property type="component" value="Unassembled WGS sequence"/>
</dbReference>
<sequence>MTIAVVCFAYPIVSLRKNPGSTGDDAFILAAQSFLSGGTLYDVSISPKEPISPGPAWVIFNSPFVLFNAYWLFGASYISLAVGFLRKTKGNHFASVFCLLFTSSMVFVELLINGHDLLPLSAALFAVHLLISYYLRRDMNFLLLIFISILLGVVASSRIIFGFLPLMYFLLLRKSHFKSSLILLVISSSVYCFFNIFYYLVNDYFQPIHLISKAFNMFGGIYLLLLFLAVLVGLFVIYKRVEVEKYALNLSVLAVLLLLTLPLAYADLVQTEFDFRSWEGANYLIIPLPFLVFEFINYIESKFQIEKLTKN</sequence>
<dbReference type="EMBL" id="JACSPS010000002">
    <property type="protein sequence ID" value="MBD8018497.1"/>
    <property type="molecule type" value="Genomic_DNA"/>
</dbReference>
<keyword evidence="3" id="KW-1185">Reference proteome</keyword>